<dbReference type="Proteomes" id="UP001153148">
    <property type="component" value="Unassembled WGS sequence"/>
</dbReference>
<feature type="domain" description="PH" evidence="1">
    <location>
        <begin position="1"/>
        <end position="73"/>
    </location>
</feature>
<evidence type="ECO:0000313" key="3">
    <source>
        <dbReference type="Proteomes" id="UP001153148"/>
    </source>
</evidence>
<sequence length="75" mass="8295">MKRCSGVPSAGKDRARPELCIDLNGAVLSHEDKLSSRKNVFRVTSALGIQVLLQCESTQLSEEWFHTIIAAIRVL</sequence>
<dbReference type="Pfam" id="PF00169">
    <property type="entry name" value="PH"/>
    <property type="match status" value="1"/>
</dbReference>
<dbReference type="InterPro" id="IPR011993">
    <property type="entry name" value="PH-like_dom_sf"/>
</dbReference>
<feature type="non-terminal residue" evidence="2">
    <location>
        <position position="75"/>
    </location>
</feature>
<organism evidence="2 3">
    <name type="scientific">Timema podura</name>
    <name type="common">Walking stick</name>
    <dbReference type="NCBI Taxonomy" id="61482"/>
    <lineage>
        <taxon>Eukaryota</taxon>
        <taxon>Metazoa</taxon>
        <taxon>Ecdysozoa</taxon>
        <taxon>Arthropoda</taxon>
        <taxon>Hexapoda</taxon>
        <taxon>Insecta</taxon>
        <taxon>Pterygota</taxon>
        <taxon>Neoptera</taxon>
        <taxon>Polyneoptera</taxon>
        <taxon>Phasmatodea</taxon>
        <taxon>Timematodea</taxon>
        <taxon>Timematoidea</taxon>
        <taxon>Timematidae</taxon>
        <taxon>Timema</taxon>
    </lineage>
</organism>
<dbReference type="PROSITE" id="PS50003">
    <property type="entry name" value="PH_DOMAIN"/>
    <property type="match status" value="1"/>
</dbReference>
<keyword evidence="3" id="KW-1185">Reference proteome</keyword>
<evidence type="ECO:0000259" key="1">
    <source>
        <dbReference type="PROSITE" id="PS50003"/>
    </source>
</evidence>
<gene>
    <name evidence="2" type="ORF">TPAB3V08_LOCUS12874</name>
</gene>
<accession>A0ABN7PDR7</accession>
<dbReference type="SUPFAM" id="SSF50729">
    <property type="entry name" value="PH domain-like"/>
    <property type="match status" value="1"/>
</dbReference>
<protein>
    <recommendedName>
        <fullName evidence="1">PH domain-containing protein</fullName>
    </recommendedName>
</protein>
<dbReference type="EMBL" id="CAJPIN010048308">
    <property type="protein sequence ID" value="CAG2065931.1"/>
    <property type="molecule type" value="Genomic_DNA"/>
</dbReference>
<evidence type="ECO:0000313" key="2">
    <source>
        <dbReference type="EMBL" id="CAG2065931.1"/>
    </source>
</evidence>
<comment type="caution">
    <text evidence="2">The sequence shown here is derived from an EMBL/GenBank/DDBJ whole genome shotgun (WGS) entry which is preliminary data.</text>
</comment>
<dbReference type="InterPro" id="IPR001849">
    <property type="entry name" value="PH_domain"/>
</dbReference>
<reference evidence="2" key="1">
    <citation type="submission" date="2021-03" db="EMBL/GenBank/DDBJ databases">
        <authorList>
            <person name="Tran Van P."/>
        </authorList>
    </citation>
    <scope>NUCLEOTIDE SEQUENCE</scope>
</reference>
<dbReference type="Gene3D" id="2.30.29.30">
    <property type="entry name" value="Pleckstrin-homology domain (PH domain)/Phosphotyrosine-binding domain (PTB)"/>
    <property type="match status" value="1"/>
</dbReference>
<name>A0ABN7PDR7_TIMPD</name>
<proteinExistence type="predicted"/>